<evidence type="ECO:0000313" key="1">
    <source>
        <dbReference type="EMBL" id="GGD79716.1"/>
    </source>
</evidence>
<dbReference type="EMBL" id="BMGK01000001">
    <property type="protein sequence ID" value="GGD79716.1"/>
    <property type="molecule type" value="Genomic_DNA"/>
</dbReference>
<accession>A0A8J2Y8C5</accession>
<organism evidence="1 2">
    <name type="scientific">Planktosalinus lacus</name>
    <dbReference type="NCBI Taxonomy" id="1526573"/>
    <lineage>
        <taxon>Bacteria</taxon>
        <taxon>Pseudomonadati</taxon>
        <taxon>Bacteroidota</taxon>
        <taxon>Flavobacteriia</taxon>
        <taxon>Flavobacteriales</taxon>
        <taxon>Flavobacteriaceae</taxon>
        <taxon>Planktosalinus</taxon>
    </lineage>
</organism>
<comment type="caution">
    <text evidence="1">The sequence shown here is derived from an EMBL/GenBank/DDBJ whole genome shotgun (WGS) entry which is preliminary data.</text>
</comment>
<evidence type="ECO:0000313" key="2">
    <source>
        <dbReference type="Proteomes" id="UP000652231"/>
    </source>
</evidence>
<dbReference type="Pfam" id="PF14109">
    <property type="entry name" value="GldH_lipo"/>
    <property type="match status" value="1"/>
</dbReference>
<dbReference type="PROSITE" id="PS51257">
    <property type="entry name" value="PROKAR_LIPOPROTEIN"/>
    <property type="match status" value="1"/>
</dbReference>
<gene>
    <name evidence="1" type="primary">gldH</name>
    <name evidence="1" type="ORF">GCM10011312_00050</name>
</gene>
<protein>
    <submittedName>
        <fullName evidence="1">Gliding motility lipoprotein GldH</fullName>
    </submittedName>
</protein>
<keyword evidence="1" id="KW-0449">Lipoprotein</keyword>
<dbReference type="NCBIfam" id="TIGR03511">
    <property type="entry name" value="GldH_lipo"/>
    <property type="match status" value="1"/>
</dbReference>
<reference evidence="1" key="1">
    <citation type="journal article" date="2014" name="Int. J. Syst. Evol. Microbiol.">
        <title>Complete genome sequence of Corynebacterium casei LMG S-19264T (=DSM 44701T), isolated from a smear-ripened cheese.</title>
        <authorList>
            <consortium name="US DOE Joint Genome Institute (JGI-PGF)"/>
            <person name="Walter F."/>
            <person name="Albersmeier A."/>
            <person name="Kalinowski J."/>
            <person name="Ruckert C."/>
        </authorList>
    </citation>
    <scope>NUCLEOTIDE SEQUENCE</scope>
    <source>
        <strain evidence="1">CGMCC 1.12924</strain>
    </source>
</reference>
<reference evidence="1" key="2">
    <citation type="submission" date="2020-09" db="EMBL/GenBank/DDBJ databases">
        <authorList>
            <person name="Sun Q."/>
            <person name="Zhou Y."/>
        </authorList>
    </citation>
    <scope>NUCLEOTIDE SEQUENCE</scope>
    <source>
        <strain evidence="1">CGMCC 1.12924</strain>
    </source>
</reference>
<name>A0A8J2Y8C5_9FLAO</name>
<dbReference type="InterPro" id="IPR020018">
    <property type="entry name" value="Motility-assoc_lipoprot_GldH"/>
</dbReference>
<keyword evidence="2" id="KW-1185">Reference proteome</keyword>
<dbReference type="AlphaFoldDB" id="A0A8J2Y8C5"/>
<dbReference type="RefSeq" id="WP_188438265.1">
    <property type="nucleotide sequence ID" value="NZ_BMGK01000001.1"/>
</dbReference>
<proteinExistence type="predicted"/>
<dbReference type="Proteomes" id="UP000652231">
    <property type="component" value="Unassembled WGS sequence"/>
</dbReference>
<sequence>MDKKIFVLLFFGVMMSSCDSNQIHSEYKSLPNHWPIDQTLEFQLPELDSLKSFNLFFNIRNTNDYNFNNLFLITSMNFPNGKVVIDTLEYQMALPDGTWLGSGNRIKENKLWYKENVHFFEEGLYSIKIRQAMRNNASVEGVKNLEGITDVGVIIEETQEERE</sequence>